<comment type="caution">
    <text evidence="2">The sequence shown here is derived from an EMBL/GenBank/DDBJ whole genome shotgun (WGS) entry which is preliminary data.</text>
</comment>
<evidence type="ECO:0000313" key="2">
    <source>
        <dbReference type="EMBL" id="KAF6030858.1"/>
    </source>
</evidence>
<name>A0A7J7JZU6_BUGNE</name>
<organism evidence="2 3">
    <name type="scientific">Bugula neritina</name>
    <name type="common">Brown bryozoan</name>
    <name type="synonym">Sertularia neritina</name>
    <dbReference type="NCBI Taxonomy" id="10212"/>
    <lineage>
        <taxon>Eukaryota</taxon>
        <taxon>Metazoa</taxon>
        <taxon>Spiralia</taxon>
        <taxon>Lophotrochozoa</taxon>
        <taxon>Bryozoa</taxon>
        <taxon>Gymnolaemata</taxon>
        <taxon>Cheilostomatida</taxon>
        <taxon>Flustrina</taxon>
        <taxon>Buguloidea</taxon>
        <taxon>Bugulidae</taxon>
        <taxon>Bugula</taxon>
    </lineage>
</organism>
<gene>
    <name evidence="2" type="ORF">EB796_010821</name>
</gene>
<keyword evidence="1" id="KW-0472">Membrane</keyword>
<evidence type="ECO:0000313" key="3">
    <source>
        <dbReference type="Proteomes" id="UP000593567"/>
    </source>
</evidence>
<protein>
    <submittedName>
        <fullName evidence="2">Uncharacterized protein</fullName>
    </submittedName>
</protein>
<dbReference type="Proteomes" id="UP000593567">
    <property type="component" value="Unassembled WGS sequence"/>
</dbReference>
<evidence type="ECO:0000256" key="1">
    <source>
        <dbReference type="SAM" id="Phobius"/>
    </source>
</evidence>
<accession>A0A7J7JZU6</accession>
<dbReference type="AlphaFoldDB" id="A0A7J7JZU6"/>
<dbReference type="EMBL" id="VXIV02001661">
    <property type="protein sequence ID" value="KAF6030858.1"/>
    <property type="molecule type" value="Genomic_DNA"/>
</dbReference>
<keyword evidence="3" id="KW-1185">Reference proteome</keyword>
<reference evidence="2" key="1">
    <citation type="submission" date="2020-06" db="EMBL/GenBank/DDBJ databases">
        <title>Draft genome of Bugula neritina, a colonial animal packing powerful symbionts and potential medicines.</title>
        <authorList>
            <person name="Rayko M."/>
        </authorList>
    </citation>
    <scope>NUCLEOTIDE SEQUENCE [LARGE SCALE GENOMIC DNA]</scope>
    <source>
        <strain evidence="2">Kwan_BN1</strain>
    </source>
</reference>
<feature type="transmembrane region" description="Helical" evidence="1">
    <location>
        <begin position="45"/>
        <end position="65"/>
    </location>
</feature>
<keyword evidence="1" id="KW-0812">Transmembrane</keyword>
<sequence length="68" mass="7684">MEVEFFCGDFEQSIHTVETNCGANIFDKSPKDFSEAIRSSSDSDFLTLLVVITILVLCIETWVNIARH</sequence>
<proteinExistence type="predicted"/>
<keyword evidence="1" id="KW-1133">Transmembrane helix</keyword>